<accession>A0A1Y2CTU7</accession>
<feature type="region of interest" description="Disordered" evidence="1">
    <location>
        <begin position="1"/>
        <end position="21"/>
    </location>
</feature>
<dbReference type="PROSITE" id="PS51186">
    <property type="entry name" value="GNAT"/>
    <property type="match status" value="1"/>
</dbReference>
<sequence length="211" mass="23626">MPNSTTSTQVSYRPHPTDPSKQIRVTTTITKTVSSPSRVSMSSDPVVPAPVTLNLDIITSPTSQEVVDKLIQLRNDCGWGANTVPQWLKDADDGKRVNFLVRASVGSEKPVIGMISLILEYDNVFTNREEKKAMVASLCILKEWEGRGYGKQAVLELERYAATELGIREMTLETAGEKLIRMYQKLGYTEFQERRKLFYSDSVASFSKKLA</sequence>
<protein>
    <recommendedName>
        <fullName evidence="2">N-acetyltransferase domain-containing protein</fullName>
    </recommendedName>
</protein>
<dbReference type="Proteomes" id="UP000193642">
    <property type="component" value="Unassembled WGS sequence"/>
</dbReference>
<feature type="compositionally biased region" description="Polar residues" evidence="1">
    <location>
        <begin position="1"/>
        <end position="11"/>
    </location>
</feature>
<dbReference type="InterPro" id="IPR000182">
    <property type="entry name" value="GNAT_dom"/>
</dbReference>
<evidence type="ECO:0000313" key="4">
    <source>
        <dbReference type="Proteomes" id="UP000193642"/>
    </source>
</evidence>
<gene>
    <name evidence="3" type="ORF">BCR33DRAFT_713256</name>
</gene>
<dbReference type="AlphaFoldDB" id="A0A1Y2CTU7"/>
<proteinExistence type="predicted"/>
<name>A0A1Y2CTU7_9FUNG</name>
<dbReference type="Pfam" id="PF00583">
    <property type="entry name" value="Acetyltransf_1"/>
    <property type="match status" value="1"/>
</dbReference>
<dbReference type="OrthoDB" id="2100705at2759"/>
<reference evidence="3 4" key="1">
    <citation type="submission" date="2016-07" db="EMBL/GenBank/DDBJ databases">
        <title>Pervasive Adenine N6-methylation of Active Genes in Fungi.</title>
        <authorList>
            <consortium name="DOE Joint Genome Institute"/>
            <person name="Mondo S.J."/>
            <person name="Dannebaum R.O."/>
            <person name="Kuo R.C."/>
            <person name="Labutti K."/>
            <person name="Haridas S."/>
            <person name="Kuo A."/>
            <person name="Salamov A."/>
            <person name="Ahrendt S.R."/>
            <person name="Lipzen A."/>
            <person name="Sullivan W."/>
            <person name="Andreopoulos W.B."/>
            <person name="Clum A."/>
            <person name="Lindquist E."/>
            <person name="Daum C."/>
            <person name="Ramamoorthy G.K."/>
            <person name="Gryganskyi A."/>
            <person name="Culley D."/>
            <person name="Magnuson J.K."/>
            <person name="James T.Y."/>
            <person name="O'Malley M.A."/>
            <person name="Stajich J.E."/>
            <person name="Spatafora J.W."/>
            <person name="Visel A."/>
            <person name="Grigoriev I.V."/>
        </authorList>
    </citation>
    <scope>NUCLEOTIDE SEQUENCE [LARGE SCALE GENOMIC DNA]</scope>
    <source>
        <strain evidence="3 4">JEL800</strain>
    </source>
</reference>
<dbReference type="CDD" id="cd04301">
    <property type="entry name" value="NAT_SF"/>
    <property type="match status" value="1"/>
</dbReference>
<evidence type="ECO:0000313" key="3">
    <source>
        <dbReference type="EMBL" id="ORY50459.1"/>
    </source>
</evidence>
<comment type="caution">
    <text evidence="3">The sequence shown here is derived from an EMBL/GenBank/DDBJ whole genome shotgun (WGS) entry which is preliminary data.</text>
</comment>
<dbReference type="EMBL" id="MCGO01000007">
    <property type="protein sequence ID" value="ORY50459.1"/>
    <property type="molecule type" value="Genomic_DNA"/>
</dbReference>
<organism evidence="3 4">
    <name type="scientific">Rhizoclosmatium globosum</name>
    <dbReference type="NCBI Taxonomy" id="329046"/>
    <lineage>
        <taxon>Eukaryota</taxon>
        <taxon>Fungi</taxon>
        <taxon>Fungi incertae sedis</taxon>
        <taxon>Chytridiomycota</taxon>
        <taxon>Chytridiomycota incertae sedis</taxon>
        <taxon>Chytridiomycetes</taxon>
        <taxon>Chytridiales</taxon>
        <taxon>Chytriomycetaceae</taxon>
        <taxon>Rhizoclosmatium</taxon>
    </lineage>
</organism>
<dbReference type="Gene3D" id="3.40.630.30">
    <property type="match status" value="1"/>
</dbReference>
<keyword evidence="4" id="KW-1185">Reference proteome</keyword>
<dbReference type="SUPFAM" id="SSF55729">
    <property type="entry name" value="Acyl-CoA N-acyltransferases (Nat)"/>
    <property type="match status" value="1"/>
</dbReference>
<dbReference type="GO" id="GO:0016747">
    <property type="term" value="F:acyltransferase activity, transferring groups other than amino-acyl groups"/>
    <property type="evidence" value="ECO:0007669"/>
    <property type="project" value="InterPro"/>
</dbReference>
<feature type="domain" description="N-acetyltransferase" evidence="2">
    <location>
        <begin position="57"/>
        <end position="211"/>
    </location>
</feature>
<dbReference type="InterPro" id="IPR016181">
    <property type="entry name" value="Acyl_CoA_acyltransferase"/>
</dbReference>
<evidence type="ECO:0000259" key="2">
    <source>
        <dbReference type="PROSITE" id="PS51186"/>
    </source>
</evidence>
<evidence type="ECO:0000256" key="1">
    <source>
        <dbReference type="SAM" id="MobiDB-lite"/>
    </source>
</evidence>